<comment type="domain">
    <text evidence="6">Contains large globular domains required for ATP hydrolysis at each terminus and a third globular domain forming a flexible hinge near the middle of the molecule. These domains are separated by coiled-coil structures.</text>
</comment>
<dbReference type="AlphaFoldDB" id="E8T354"/>
<dbReference type="EMBL" id="CP002444">
    <property type="protein sequence ID" value="ADU96059.1"/>
    <property type="molecule type" value="Genomic_DNA"/>
</dbReference>
<sequence length="1171" mass="134062">MIRSLKLKGFKSFADETEIRFSEGINCIVGPNGCGKSNIVDALKWVVGGTSPKGMRADSIKDVIFKGAQGRRPARSAEVAVTVAAEDLFSAASLETEVKRRVTADGDSQFFINGKKVRLKDIQELFTNLGLSNRDYAFFEQGQVDRVLRMRPAERRALIDEAAGITPFKEKREETLKQLGEAQANLESVRGVIDEVAKNLRALKNQAEKAQKFQELRTRERRLELALLGCQLKAVQEEKARLEGSIKVLQEDRASLEREVSRIEVELQELRSQLEQLSQELEETTKELHEVEKSKKEAAVKRDFLEKEIKRLKSEIEERSFEKEQKLKKLSLVAAEIEELRSLEGSLKRELAGFEEKERQLLEEVKKLEAEVKKLQSREVELGRKLSALNAQETKLKTDLAREEERFNSFKNFLDRFPKELETLERELSYYLSQVERVEGEVEQFKAKVEELQEKLNLKKQEREELLLRLDEERERLEEKRRQVLKLKAEIENTKNILSSIDLGKLEAKIVESAKKGKVKGFVGLLINLIEVEPGYEKVVENYLSRFGAGIVVDNFKTVSWIGSKIKGNGRVWLFPKSVKGLKTKEIEGATPLSAVVKPKEEGLKPLLLNLFHNVYYAPGRAAQLAEEHPDCLFIDEGGSIYSAKGCLVGNFKGSSLLELERRLKEKEELLKILQRELKELEKGIEPLKQELLYLEDSIEELKEELSAAKMELFKRETSLKEFKKRLGEVEKRKEELLARRERAQENVESFNRRKALFENKLQELTKERKKLLSEQEELKSELMRLQERLDALKGELSELRTQRATLLEKLKAVKEKREAKERFLRTVQREIEEAERRVEQLKKDLEKAISARERAVQLLSGVDETIEEIKADINSLKGRREELYAVIREKEAALKQKKADLAAVSKNLKESEIKLAKLSVQEEELLKKILDLDSTPTEALSLASEVEDQEELKRELINLKERISRLGAVNLLAIEEYEKVKERYGFILEQEKDLVESIKNLKEAIKKLDQEIEKRFFETFRQVDRSFRATVKKVFGGGSGRLILTSQDLSEAGLEIEVKPPGKRHGSINLLSGGEKTLVALAFLYALYRVRPAPFVVLDEVDAALDDANTLRFTELLKEMANETQVIIITHNKLTMEAADVIYGVTMEVPGISKVIGVSFEALQREPVTS</sequence>
<evidence type="ECO:0000256" key="6">
    <source>
        <dbReference type="HAMAP-Rule" id="MF_01894"/>
    </source>
</evidence>
<dbReference type="HOGENOM" id="CLU_001042_2_2_0"/>
<dbReference type="GO" id="GO:0005694">
    <property type="term" value="C:chromosome"/>
    <property type="evidence" value="ECO:0007669"/>
    <property type="project" value="InterPro"/>
</dbReference>
<comment type="subcellular location">
    <subcellularLocation>
        <location evidence="6">Cytoplasm</location>
    </subcellularLocation>
</comment>
<keyword evidence="4 6" id="KW-0175">Coiled coil</keyword>
<dbReference type="HAMAP" id="MF_01894">
    <property type="entry name" value="Smc_prok"/>
    <property type="match status" value="1"/>
</dbReference>
<evidence type="ECO:0000313" key="9">
    <source>
        <dbReference type="EMBL" id="ADU96059.1"/>
    </source>
</evidence>
<dbReference type="Gene3D" id="3.40.50.300">
    <property type="entry name" value="P-loop containing nucleotide triphosphate hydrolases"/>
    <property type="match status" value="2"/>
</dbReference>
<dbReference type="STRING" id="648996.Theam_0085"/>
<dbReference type="CDD" id="cd03278">
    <property type="entry name" value="ABC_SMC_barmotin"/>
    <property type="match status" value="1"/>
</dbReference>
<dbReference type="Pfam" id="PF02463">
    <property type="entry name" value="SMC_N"/>
    <property type="match status" value="1"/>
</dbReference>
<feature type="domain" description="RecF/RecN/SMC N-terminal" evidence="7">
    <location>
        <begin position="1"/>
        <end position="1154"/>
    </location>
</feature>
<dbReference type="GO" id="GO:0016887">
    <property type="term" value="F:ATP hydrolysis activity"/>
    <property type="evidence" value="ECO:0007669"/>
    <property type="project" value="InterPro"/>
</dbReference>
<dbReference type="Gene3D" id="1.20.1060.20">
    <property type="match status" value="1"/>
</dbReference>
<dbReference type="eggNOG" id="COG1196">
    <property type="taxonomic scope" value="Bacteria"/>
</dbReference>
<comment type="subunit">
    <text evidence="6">Homodimer.</text>
</comment>
<dbReference type="KEGG" id="tam:Theam_0085"/>
<keyword evidence="5 6" id="KW-0238">DNA-binding</keyword>
<keyword evidence="1 6" id="KW-0963">Cytoplasm</keyword>
<dbReference type="InterPro" id="IPR024704">
    <property type="entry name" value="SMC"/>
</dbReference>
<dbReference type="Pfam" id="PF06470">
    <property type="entry name" value="SMC_hinge"/>
    <property type="match status" value="1"/>
</dbReference>
<dbReference type="RefSeq" id="WP_013536845.1">
    <property type="nucleotide sequence ID" value="NC_014926.1"/>
</dbReference>
<dbReference type="GO" id="GO:0003677">
    <property type="term" value="F:DNA binding"/>
    <property type="evidence" value="ECO:0007669"/>
    <property type="project" value="UniProtKB-UniRule"/>
</dbReference>
<dbReference type="PANTHER" id="PTHR43977">
    <property type="entry name" value="STRUCTURAL MAINTENANCE OF CHROMOSOMES PROTEIN 3"/>
    <property type="match status" value="1"/>
</dbReference>
<evidence type="ECO:0000256" key="4">
    <source>
        <dbReference type="ARBA" id="ARBA00023054"/>
    </source>
</evidence>
<dbReference type="GO" id="GO:0007059">
    <property type="term" value="P:chromosome segregation"/>
    <property type="evidence" value="ECO:0007669"/>
    <property type="project" value="UniProtKB-UniRule"/>
</dbReference>
<dbReference type="SUPFAM" id="SSF57997">
    <property type="entry name" value="Tropomyosin"/>
    <property type="match status" value="1"/>
</dbReference>
<dbReference type="Proteomes" id="UP000006362">
    <property type="component" value="Chromosome"/>
</dbReference>
<feature type="domain" description="SMC hinge" evidence="8">
    <location>
        <begin position="520"/>
        <end position="618"/>
    </location>
</feature>
<dbReference type="InterPro" id="IPR036277">
    <property type="entry name" value="SMC_hinge_sf"/>
</dbReference>
<comment type="similarity">
    <text evidence="6">Belongs to the SMC family.</text>
</comment>
<dbReference type="SUPFAM" id="SSF52540">
    <property type="entry name" value="P-loop containing nucleoside triphosphate hydrolases"/>
    <property type="match status" value="1"/>
</dbReference>
<name>E8T354_THEA1</name>
<dbReference type="OrthoDB" id="9808768at2"/>
<dbReference type="Gene3D" id="1.20.5.340">
    <property type="match status" value="1"/>
</dbReference>
<feature type="binding site" evidence="6">
    <location>
        <begin position="31"/>
        <end position="38"/>
    </location>
    <ligand>
        <name>ATP</name>
        <dbReference type="ChEBI" id="CHEBI:30616"/>
    </ligand>
</feature>
<dbReference type="InterPro" id="IPR011890">
    <property type="entry name" value="SMC_prok"/>
</dbReference>
<dbReference type="NCBIfam" id="TIGR02168">
    <property type="entry name" value="SMC_prok_B"/>
    <property type="match status" value="1"/>
</dbReference>
<keyword evidence="2 6" id="KW-0547">Nucleotide-binding</keyword>
<evidence type="ECO:0000256" key="5">
    <source>
        <dbReference type="ARBA" id="ARBA00023125"/>
    </source>
</evidence>
<feature type="coiled-coil region" evidence="6">
    <location>
        <begin position="657"/>
        <end position="1019"/>
    </location>
</feature>
<gene>
    <name evidence="6" type="primary">smc</name>
    <name evidence="9" type="ordered locus">Theam_0085</name>
</gene>
<reference evidence="9" key="1">
    <citation type="submission" date="2011-01" db="EMBL/GenBank/DDBJ databases">
        <title>Complete sequence of chromosome of Thermovibrio ammonificans HB-1.</title>
        <authorList>
            <consortium name="US DOE Joint Genome Institute"/>
            <person name="Lucas S."/>
            <person name="Copeland A."/>
            <person name="Lapidus A."/>
            <person name="Cheng J.-F."/>
            <person name="Goodwin L."/>
            <person name="Pitluck S."/>
            <person name="Davenport K."/>
            <person name="Detter J.C."/>
            <person name="Han C."/>
            <person name="Tapia R."/>
            <person name="Land M."/>
            <person name="Hauser L."/>
            <person name="Kyrpides N."/>
            <person name="Ivanova N."/>
            <person name="Ovchinnikova G."/>
            <person name="Vetriani C."/>
            <person name="Woyke T."/>
        </authorList>
    </citation>
    <scope>NUCLEOTIDE SEQUENCE [LARGE SCALE GENOMIC DNA]</scope>
    <source>
        <strain evidence="9">HB-1</strain>
    </source>
</reference>
<dbReference type="SUPFAM" id="SSF75553">
    <property type="entry name" value="Smc hinge domain"/>
    <property type="match status" value="1"/>
</dbReference>
<accession>E8T354</accession>
<organism evidence="9 10">
    <name type="scientific">Thermovibrio ammonificans (strain DSM 15698 / JCM 12110 / HB-1)</name>
    <dbReference type="NCBI Taxonomy" id="648996"/>
    <lineage>
        <taxon>Bacteria</taxon>
        <taxon>Pseudomonadati</taxon>
        <taxon>Aquificota</taxon>
        <taxon>Aquificia</taxon>
        <taxon>Desulfurobacteriales</taxon>
        <taxon>Desulfurobacteriaceae</taxon>
        <taxon>Thermovibrio</taxon>
    </lineage>
</organism>
<evidence type="ECO:0000256" key="3">
    <source>
        <dbReference type="ARBA" id="ARBA00022840"/>
    </source>
</evidence>
<dbReference type="GO" id="GO:0030261">
    <property type="term" value="P:chromosome condensation"/>
    <property type="evidence" value="ECO:0007669"/>
    <property type="project" value="InterPro"/>
</dbReference>
<evidence type="ECO:0000259" key="8">
    <source>
        <dbReference type="Pfam" id="PF06470"/>
    </source>
</evidence>
<proteinExistence type="inferred from homology"/>
<dbReference type="Gene3D" id="3.30.70.1620">
    <property type="match status" value="1"/>
</dbReference>
<dbReference type="InterPro" id="IPR010935">
    <property type="entry name" value="SMC_hinge"/>
</dbReference>
<dbReference type="PIRSF" id="PIRSF005719">
    <property type="entry name" value="SMC"/>
    <property type="match status" value="1"/>
</dbReference>
<evidence type="ECO:0000256" key="2">
    <source>
        <dbReference type="ARBA" id="ARBA00022741"/>
    </source>
</evidence>
<comment type="function">
    <text evidence="6">Required for chromosome condensation and partitioning.</text>
</comment>
<dbReference type="Gene3D" id="1.10.287.1490">
    <property type="match status" value="2"/>
</dbReference>
<dbReference type="GO" id="GO:0007062">
    <property type="term" value="P:sister chromatid cohesion"/>
    <property type="evidence" value="ECO:0007669"/>
    <property type="project" value="InterPro"/>
</dbReference>
<evidence type="ECO:0000256" key="1">
    <source>
        <dbReference type="ARBA" id="ARBA00022490"/>
    </source>
</evidence>
<evidence type="ECO:0000259" key="7">
    <source>
        <dbReference type="Pfam" id="PF02463"/>
    </source>
</evidence>
<protein>
    <recommendedName>
        <fullName evidence="6">Chromosome partition protein Smc</fullName>
    </recommendedName>
</protein>
<dbReference type="GO" id="GO:0005524">
    <property type="term" value="F:ATP binding"/>
    <property type="evidence" value="ECO:0007669"/>
    <property type="project" value="UniProtKB-UniRule"/>
</dbReference>
<dbReference type="InterPro" id="IPR003395">
    <property type="entry name" value="RecF/RecN/SMC_N"/>
</dbReference>
<keyword evidence="3 6" id="KW-0067">ATP-binding</keyword>
<dbReference type="GO" id="GO:0006260">
    <property type="term" value="P:DNA replication"/>
    <property type="evidence" value="ECO:0007669"/>
    <property type="project" value="UniProtKB-UniRule"/>
</dbReference>
<evidence type="ECO:0000313" key="10">
    <source>
        <dbReference type="Proteomes" id="UP000006362"/>
    </source>
</evidence>
<dbReference type="InterPro" id="IPR027417">
    <property type="entry name" value="P-loop_NTPase"/>
</dbReference>
<keyword evidence="10" id="KW-1185">Reference proteome</keyword>
<feature type="coiled-coil region" evidence="6">
    <location>
        <begin position="186"/>
        <end position="497"/>
    </location>
</feature>
<dbReference type="GO" id="GO:0005737">
    <property type="term" value="C:cytoplasm"/>
    <property type="evidence" value="ECO:0007669"/>
    <property type="project" value="UniProtKB-SubCell"/>
</dbReference>